<dbReference type="GO" id="GO:0043190">
    <property type="term" value="C:ATP-binding cassette (ABC) transporter complex"/>
    <property type="evidence" value="ECO:0007669"/>
    <property type="project" value="InterPro"/>
</dbReference>
<keyword evidence="3 6" id="KW-0812">Transmembrane</keyword>
<comment type="subcellular location">
    <subcellularLocation>
        <location evidence="1">Cell membrane</location>
        <topology evidence="1">Multi-pass membrane protein</topology>
    </subcellularLocation>
</comment>
<dbReference type="Proteomes" id="UP001152872">
    <property type="component" value="Unassembled WGS sequence"/>
</dbReference>
<dbReference type="InterPro" id="IPR051611">
    <property type="entry name" value="ECF_transporter_component"/>
</dbReference>
<name>A0A9X4MFW7_9CYAN</name>
<keyword evidence="8" id="KW-1185">Reference proteome</keyword>
<feature type="transmembrane region" description="Helical" evidence="6">
    <location>
        <begin position="124"/>
        <end position="144"/>
    </location>
</feature>
<dbReference type="AlphaFoldDB" id="A0A9X4MFW7"/>
<evidence type="ECO:0000256" key="4">
    <source>
        <dbReference type="ARBA" id="ARBA00022989"/>
    </source>
</evidence>
<evidence type="ECO:0000256" key="5">
    <source>
        <dbReference type="ARBA" id="ARBA00023136"/>
    </source>
</evidence>
<proteinExistence type="predicted"/>
<keyword evidence="4 6" id="KW-1133">Transmembrane helix</keyword>
<dbReference type="EMBL" id="VBTY01000276">
    <property type="protein sequence ID" value="MDG3497081.1"/>
    <property type="molecule type" value="Genomic_DNA"/>
</dbReference>
<dbReference type="CDD" id="cd16914">
    <property type="entry name" value="EcfT"/>
    <property type="match status" value="1"/>
</dbReference>
<evidence type="ECO:0000256" key="1">
    <source>
        <dbReference type="ARBA" id="ARBA00004651"/>
    </source>
</evidence>
<dbReference type="Pfam" id="PF02361">
    <property type="entry name" value="CbiQ"/>
    <property type="match status" value="1"/>
</dbReference>
<gene>
    <name evidence="7" type="primary">cbiQ</name>
    <name evidence="7" type="ORF">FEV09_21305</name>
</gene>
<feature type="transmembrane region" description="Helical" evidence="6">
    <location>
        <begin position="60"/>
        <end position="76"/>
    </location>
</feature>
<protein>
    <submittedName>
        <fullName evidence="7">Cobalt ECF transporter T component CbiQ</fullName>
    </submittedName>
</protein>
<dbReference type="PANTHER" id="PTHR34857:SF2">
    <property type="entry name" value="SLL0384 PROTEIN"/>
    <property type="match status" value="1"/>
</dbReference>
<feature type="transmembrane region" description="Helical" evidence="6">
    <location>
        <begin position="36"/>
        <end position="54"/>
    </location>
</feature>
<dbReference type="NCBIfam" id="TIGR02454">
    <property type="entry name" value="ECF_T_CbiQ"/>
    <property type="match status" value="1"/>
</dbReference>
<feature type="transmembrane region" description="Helical" evidence="6">
    <location>
        <begin position="88"/>
        <end position="104"/>
    </location>
</feature>
<keyword evidence="2" id="KW-1003">Cell membrane</keyword>
<organism evidence="7 8">
    <name type="scientific">Pseudanabaena catenata USMAC16</name>
    <dbReference type="NCBI Taxonomy" id="1855837"/>
    <lineage>
        <taxon>Bacteria</taxon>
        <taxon>Bacillati</taxon>
        <taxon>Cyanobacteriota</taxon>
        <taxon>Cyanophyceae</taxon>
        <taxon>Pseudanabaenales</taxon>
        <taxon>Pseudanabaenaceae</taxon>
        <taxon>Pseudanabaena</taxon>
    </lineage>
</organism>
<reference evidence="7" key="1">
    <citation type="submission" date="2019-05" db="EMBL/GenBank/DDBJ databases">
        <title>Whole genome sequencing of Pseudanabaena catenata USMAC16.</title>
        <authorList>
            <person name="Khan Z."/>
            <person name="Omar W.M."/>
            <person name="Convey P."/>
            <person name="Merican F."/>
            <person name="Najimudin N."/>
        </authorList>
    </citation>
    <scope>NUCLEOTIDE SEQUENCE</scope>
    <source>
        <strain evidence="7">USMAC16</strain>
    </source>
</reference>
<accession>A0A9X4MFW7</accession>
<comment type="caution">
    <text evidence="7">The sequence shown here is derived from an EMBL/GenBank/DDBJ whole genome shotgun (WGS) entry which is preliminary data.</text>
</comment>
<evidence type="ECO:0000313" key="7">
    <source>
        <dbReference type="EMBL" id="MDG3497081.1"/>
    </source>
</evidence>
<dbReference type="InterPro" id="IPR003339">
    <property type="entry name" value="ABC/ECF_trnsptr_transmembrane"/>
</dbReference>
<evidence type="ECO:0000256" key="2">
    <source>
        <dbReference type="ARBA" id="ARBA00022475"/>
    </source>
</evidence>
<evidence type="ECO:0000256" key="3">
    <source>
        <dbReference type="ARBA" id="ARBA00022692"/>
    </source>
</evidence>
<sequence length="277" mass="31298">MPTLNAYTMLLHIPLIEVSDRSLQSSGDRLNMWNSLAVHTRLLCIFLLVFAIALTPIGRWWTWAIYGIAILPILYWSKVNLGILVKRMAIESVFIGVILLGTLFRSGGETLWQWGWLQITTKGLVILGSVSIKAFLSLLLLNILTLSISIPSLLQALVTLKMPPLLVSILASMYRYISVLSNEFKAMRRAATARNFSTRNIYNRHRPDRAWQRQILGNMLGVLFVRTYDRGDRIYQAMLARGYQGIPVIIASNDGGWRDHWALGCMVLIILLGQVSN</sequence>
<dbReference type="GO" id="GO:0006824">
    <property type="term" value="P:cobalt ion transport"/>
    <property type="evidence" value="ECO:0007669"/>
    <property type="project" value="InterPro"/>
</dbReference>
<evidence type="ECO:0000313" key="8">
    <source>
        <dbReference type="Proteomes" id="UP001152872"/>
    </source>
</evidence>
<evidence type="ECO:0000256" key="6">
    <source>
        <dbReference type="SAM" id="Phobius"/>
    </source>
</evidence>
<dbReference type="RefSeq" id="WP_009629285.1">
    <property type="nucleotide sequence ID" value="NZ_VBTY01000276.1"/>
</dbReference>
<dbReference type="PANTHER" id="PTHR34857">
    <property type="entry name" value="SLL0384 PROTEIN"/>
    <property type="match status" value="1"/>
</dbReference>
<keyword evidence="5 6" id="KW-0472">Membrane</keyword>
<dbReference type="InterPro" id="IPR012809">
    <property type="entry name" value="ECF_CbiQ"/>
</dbReference>